<name>R2NW76_9ENTE</name>
<dbReference type="Proteomes" id="UP000013783">
    <property type="component" value="Unassembled WGS sequence"/>
</dbReference>
<evidence type="ECO:0008006" key="6">
    <source>
        <dbReference type="Google" id="ProtNLM"/>
    </source>
</evidence>
<keyword evidence="5" id="KW-1185">Reference proteome</keyword>
<protein>
    <recommendedName>
        <fullName evidence="6">Lipoprotein</fullName>
    </recommendedName>
</protein>
<gene>
    <name evidence="3" type="ORF">I585_02251</name>
    <name evidence="2" type="ORF">UAI_03070</name>
</gene>
<comment type="caution">
    <text evidence="2">The sequence shown here is derived from an EMBL/GenBank/DDBJ whole genome shotgun (WGS) entry which is preliminary data.</text>
</comment>
<reference evidence="3 5" key="2">
    <citation type="submission" date="2013-03" db="EMBL/GenBank/DDBJ databases">
        <title>The Genome Sequence of Enterococcus malodoratus ATCC_43197 (PacBio/Illumina hybrid assembly).</title>
        <authorList>
            <consortium name="The Broad Institute Genomics Platform"/>
            <consortium name="The Broad Institute Genome Sequencing Center for Infectious Disease"/>
            <person name="Earl A."/>
            <person name="Russ C."/>
            <person name="Gilmore M."/>
            <person name="Surin D."/>
            <person name="Walker B."/>
            <person name="Young S."/>
            <person name="Zeng Q."/>
            <person name="Gargeya S."/>
            <person name="Fitzgerald M."/>
            <person name="Haas B."/>
            <person name="Abouelleil A."/>
            <person name="Allen A.W."/>
            <person name="Alvarado L."/>
            <person name="Arachchi H.M."/>
            <person name="Berlin A.M."/>
            <person name="Chapman S.B."/>
            <person name="Gainer-Dewar J."/>
            <person name="Goldberg J."/>
            <person name="Griggs A."/>
            <person name="Gujja S."/>
            <person name="Hansen M."/>
            <person name="Howarth C."/>
            <person name="Imamovic A."/>
            <person name="Ireland A."/>
            <person name="Larimer J."/>
            <person name="McCowan C."/>
            <person name="Murphy C."/>
            <person name="Pearson M."/>
            <person name="Poon T.W."/>
            <person name="Priest M."/>
            <person name="Roberts A."/>
            <person name="Saif S."/>
            <person name="Shea T."/>
            <person name="Sisk P."/>
            <person name="Sykes S."/>
            <person name="Wortman J."/>
            <person name="Nusbaum C."/>
            <person name="Birren B."/>
        </authorList>
    </citation>
    <scope>NUCLEOTIDE SEQUENCE [LARGE SCALE GENOMIC DNA]</scope>
    <source>
        <strain evidence="3 5">ATCC 43197</strain>
    </source>
</reference>
<evidence type="ECO:0000313" key="4">
    <source>
        <dbReference type="Proteomes" id="UP000013783"/>
    </source>
</evidence>
<dbReference type="EMBL" id="AJAK01000020">
    <property type="protein sequence ID" value="EOH75268.1"/>
    <property type="molecule type" value="Genomic_DNA"/>
</dbReference>
<reference evidence="2 4" key="1">
    <citation type="submission" date="2013-02" db="EMBL/GenBank/DDBJ databases">
        <title>The Genome Sequence of Enterococcus malodoratus ATCC_43197.</title>
        <authorList>
            <consortium name="The Broad Institute Genome Sequencing Platform"/>
            <consortium name="The Broad Institute Genome Sequencing Center for Infectious Disease"/>
            <person name="Earl A.M."/>
            <person name="Gilmore M.S."/>
            <person name="Lebreton F."/>
            <person name="Walker B."/>
            <person name="Young S.K."/>
            <person name="Zeng Q."/>
            <person name="Gargeya S."/>
            <person name="Fitzgerald M."/>
            <person name="Haas B."/>
            <person name="Abouelleil A."/>
            <person name="Alvarado L."/>
            <person name="Arachchi H.M."/>
            <person name="Berlin A.M."/>
            <person name="Chapman S.B."/>
            <person name="Dewar J."/>
            <person name="Goldberg J."/>
            <person name="Griggs A."/>
            <person name="Gujja S."/>
            <person name="Hansen M."/>
            <person name="Howarth C."/>
            <person name="Imamovic A."/>
            <person name="Larimer J."/>
            <person name="McCowan C."/>
            <person name="Murphy C."/>
            <person name="Neiman D."/>
            <person name="Pearson M."/>
            <person name="Priest M."/>
            <person name="Roberts A."/>
            <person name="Saif S."/>
            <person name="Shea T."/>
            <person name="Sisk P."/>
            <person name="Sykes S."/>
            <person name="Wortman J."/>
            <person name="Nusbaum C."/>
            <person name="Birren B."/>
        </authorList>
    </citation>
    <scope>NUCLEOTIDE SEQUENCE [LARGE SCALE GENOMIC DNA]</scope>
    <source>
        <strain evidence="2 4">ATCC 43197</strain>
    </source>
</reference>
<dbReference type="AlphaFoldDB" id="R2NW76"/>
<evidence type="ECO:0000313" key="2">
    <source>
        <dbReference type="EMBL" id="EOH75268.1"/>
    </source>
</evidence>
<dbReference type="PATRIC" id="fig|1158601.3.peg.3040"/>
<accession>R2NW76</accession>
<dbReference type="OrthoDB" id="9942855at2"/>
<dbReference type="STRING" id="71451.RV07_GL001561"/>
<feature type="chain" id="PRO_5038857061" description="Lipoprotein" evidence="1">
    <location>
        <begin position="22"/>
        <end position="233"/>
    </location>
</feature>
<dbReference type="eggNOG" id="ENOG50307RF">
    <property type="taxonomic scope" value="Bacteria"/>
</dbReference>
<evidence type="ECO:0000313" key="5">
    <source>
        <dbReference type="Proteomes" id="UP000014148"/>
    </source>
</evidence>
<dbReference type="EMBL" id="ASWA01000003">
    <property type="protein sequence ID" value="EOT66730.1"/>
    <property type="molecule type" value="Genomic_DNA"/>
</dbReference>
<proteinExistence type="predicted"/>
<sequence length="233" mass="26024">MKKYLFPLLILFAILSGCSTKSPSMITHVDQSDGRFDYITGEALSDIKGVVSVREDGFRDQVSIKGKKFDLAIPSEISDKKLRLKVALKNGQKTILEIKLPKRAVIDSYDNFADRMNGTMNDLDENTETRFPLTTNDGTFIADDENEVQTWIHVRDSKLVGLSMTAGAEAEEELAAIIVSFILSYEVNNDKVYEAFNNFLDSGKTTTVTASGYKFKFDHGDNRVTIDIIKSVD</sequence>
<evidence type="ECO:0000256" key="1">
    <source>
        <dbReference type="SAM" id="SignalP"/>
    </source>
</evidence>
<dbReference type="Proteomes" id="UP000014148">
    <property type="component" value="Unassembled WGS sequence"/>
</dbReference>
<keyword evidence="1" id="KW-0732">Signal</keyword>
<dbReference type="RefSeq" id="WP_010741870.1">
    <property type="nucleotide sequence ID" value="NZ_KB946251.1"/>
</dbReference>
<dbReference type="PROSITE" id="PS51257">
    <property type="entry name" value="PROKAR_LIPOPROTEIN"/>
    <property type="match status" value="1"/>
</dbReference>
<organism evidence="2 4">
    <name type="scientific">Enterococcus malodoratus ATCC 43197</name>
    <dbReference type="NCBI Taxonomy" id="1158601"/>
    <lineage>
        <taxon>Bacteria</taxon>
        <taxon>Bacillati</taxon>
        <taxon>Bacillota</taxon>
        <taxon>Bacilli</taxon>
        <taxon>Lactobacillales</taxon>
        <taxon>Enterococcaceae</taxon>
        <taxon>Enterococcus</taxon>
    </lineage>
</organism>
<evidence type="ECO:0000313" key="3">
    <source>
        <dbReference type="EMBL" id="EOT66730.1"/>
    </source>
</evidence>
<feature type="signal peptide" evidence="1">
    <location>
        <begin position="1"/>
        <end position="21"/>
    </location>
</feature>